<evidence type="ECO:0000313" key="2">
    <source>
        <dbReference type="EMBL" id="THU92167.1"/>
    </source>
</evidence>
<keyword evidence="1" id="KW-0472">Membrane</keyword>
<feature type="transmembrane region" description="Helical" evidence="1">
    <location>
        <begin position="29"/>
        <end position="51"/>
    </location>
</feature>
<sequence>MFHHKFHRASFLQRLHVALMTLGPWEGRAIAFVLGCGLGVLLRMIWVLAVVSYRAIKGDREEEDEYTFVPDQYDAEEIFVAPPQYFVDEKAPVVENSNTN</sequence>
<dbReference type="Proteomes" id="UP000297245">
    <property type="component" value="Unassembled WGS sequence"/>
</dbReference>
<name>A0A4S8LRT9_DENBC</name>
<evidence type="ECO:0000313" key="3">
    <source>
        <dbReference type="Proteomes" id="UP000297245"/>
    </source>
</evidence>
<dbReference type="OrthoDB" id="3233375at2759"/>
<accession>A0A4S8LRT9</accession>
<keyword evidence="1" id="KW-1133">Transmembrane helix</keyword>
<proteinExistence type="predicted"/>
<organism evidence="2 3">
    <name type="scientific">Dendrothele bispora (strain CBS 962.96)</name>
    <dbReference type="NCBI Taxonomy" id="1314807"/>
    <lineage>
        <taxon>Eukaryota</taxon>
        <taxon>Fungi</taxon>
        <taxon>Dikarya</taxon>
        <taxon>Basidiomycota</taxon>
        <taxon>Agaricomycotina</taxon>
        <taxon>Agaricomycetes</taxon>
        <taxon>Agaricomycetidae</taxon>
        <taxon>Agaricales</taxon>
        <taxon>Agaricales incertae sedis</taxon>
        <taxon>Dendrothele</taxon>
    </lineage>
</organism>
<gene>
    <name evidence="2" type="ORF">K435DRAFT_672673</name>
</gene>
<reference evidence="2 3" key="1">
    <citation type="journal article" date="2019" name="Nat. Ecol. Evol.">
        <title>Megaphylogeny resolves global patterns of mushroom evolution.</title>
        <authorList>
            <person name="Varga T."/>
            <person name="Krizsan K."/>
            <person name="Foldi C."/>
            <person name="Dima B."/>
            <person name="Sanchez-Garcia M."/>
            <person name="Sanchez-Ramirez S."/>
            <person name="Szollosi G.J."/>
            <person name="Szarkandi J.G."/>
            <person name="Papp V."/>
            <person name="Albert L."/>
            <person name="Andreopoulos W."/>
            <person name="Angelini C."/>
            <person name="Antonin V."/>
            <person name="Barry K.W."/>
            <person name="Bougher N.L."/>
            <person name="Buchanan P."/>
            <person name="Buyck B."/>
            <person name="Bense V."/>
            <person name="Catcheside P."/>
            <person name="Chovatia M."/>
            <person name="Cooper J."/>
            <person name="Damon W."/>
            <person name="Desjardin D."/>
            <person name="Finy P."/>
            <person name="Geml J."/>
            <person name="Haridas S."/>
            <person name="Hughes K."/>
            <person name="Justo A."/>
            <person name="Karasinski D."/>
            <person name="Kautmanova I."/>
            <person name="Kiss B."/>
            <person name="Kocsube S."/>
            <person name="Kotiranta H."/>
            <person name="LaButti K.M."/>
            <person name="Lechner B.E."/>
            <person name="Liimatainen K."/>
            <person name="Lipzen A."/>
            <person name="Lukacs Z."/>
            <person name="Mihaltcheva S."/>
            <person name="Morgado L.N."/>
            <person name="Niskanen T."/>
            <person name="Noordeloos M.E."/>
            <person name="Ohm R.A."/>
            <person name="Ortiz-Santana B."/>
            <person name="Ovrebo C."/>
            <person name="Racz N."/>
            <person name="Riley R."/>
            <person name="Savchenko A."/>
            <person name="Shiryaev A."/>
            <person name="Soop K."/>
            <person name="Spirin V."/>
            <person name="Szebenyi C."/>
            <person name="Tomsovsky M."/>
            <person name="Tulloss R.E."/>
            <person name="Uehling J."/>
            <person name="Grigoriev I.V."/>
            <person name="Vagvolgyi C."/>
            <person name="Papp T."/>
            <person name="Martin F.M."/>
            <person name="Miettinen O."/>
            <person name="Hibbett D.S."/>
            <person name="Nagy L.G."/>
        </authorList>
    </citation>
    <scope>NUCLEOTIDE SEQUENCE [LARGE SCALE GENOMIC DNA]</scope>
    <source>
        <strain evidence="2 3">CBS 962.96</strain>
    </source>
</reference>
<evidence type="ECO:0000256" key="1">
    <source>
        <dbReference type="SAM" id="Phobius"/>
    </source>
</evidence>
<dbReference type="AlphaFoldDB" id="A0A4S8LRT9"/>
<protein>
    <submittedName>
        <fullName evidence="2">Uncharacterized protein</fullName>
    </submittedName>
</protein>
<keyword evidence="1" id="KW-0812">Transmembrane</keyword>
<keyword evidence="3" id="KW-1185">Reference proteome</keyword>
<dbReference type="EMBL" id="ML179286">
    <property type="protein sequence ID" value="THU92167.1"/>
    <property type="molecule type" value="Genomic_DNA"/>
</dbReference>